<evidence type="ECO:0000256" key="1">
    <source>
        <dbReference type="SAM" id="MobiDB-lite"/>
    </source>
</evidence>
<dbReference type="PANTHER" id="PTHR21600">
    <property type="entry name" value="MITOCHONDRIAL RNA PSEUDOURIDINE SYNTHASE"/>
    <property type="match status" value="1"/>
</dbReference>
<dbReference type="Gene3D" id="3.30.2350.10">
    <property type="entry name" value="Pseudouridine synthase"/>
    <property type="match status" value="1"/>
</dbReference>
<organism evidence="4 5">
    <name type="scientific">Arxiozyma heterogenica</name>
    <dbReference type="NCBI Taxonomy" id="278026"/>
    <lineage>
        <taxon>Eukaryota</taxon>
        <taxon>Fungi</taxon>
        <taxon>Dikarya</taxon>
        <taxon>Ascomycota</taxon>
        <taxon>Saccharomycotina</taxon>
        <taxon>Saccharomycetes</taxon>
        <taxon>Saccharomycetales</taxon>
        <taxon>Saccharomycetaceae</taxon>
        <taxon>Arxiozyma</taxon>
    </lineage>
</organism>
<dbReference type="AlphaFoldDB" id="A0AAN7WHN7"/>
<protein>
    <recommendedName>
        <fullName evidence="6">Pseudouridine synthase RsuA/RluA-like domain-containing protein</fullName>
    </recommendedName>
</protein>
<keyword evidence="5" id="KW-1185">Reference proteome</keyword>
<feature type="compositionally biased region" description="Basic and acidic residues" evidence="1">
    <location>
        <begin position="1"/>
        <end position="10"/>
    </location>
</feature>
<dbReference type="CDD" id="cd02557">
    <property type="entry name" value="PseudoU_synth_ScRIB2"/>
    <property type="match status" value="1"/>
</dbReference>
<sequence length="519" mass="59546">MGKTFRESASKKAAGLAKKRENAAKKEREAAERAEAEEAAKWEQGAKQKTARQIQEEERRLEKMRQKKIKEQLIAEEEAELSKNTKAGRWVGKPLLDVLVKEFRSFDKDYYTRAIFNSKYKLYRDGIELPLFSTTSPPSSNLIINNNIIIRSGDILETIIHKHEPPIKYWLDVSKDQCIIENDRFIDGIPVVFEDNDLIVVDKPCGIPVHPTGGYYYNTLTGVIKHSLTPYTTNNNSSIEIDTNLYPCHRLDKVTSGVTILAKNKQMANIIQTGIQSHDMQKLYLARVHGKFPGSVVINNNNSSSSNNNNISNNKQILSPIDPLNIDLDSNCLIKCESPIYTVQTKKQFPNGLGPSRPAETIIYPYWYDMATNQSVVICKPLTGRTHQIRIHLFRLGYPIVNDTLYCSQVTKYPLYLDFIRKYEAWEECLNRDQLAADFDQLIKEATDVRQSRLVSLRKNDRGLTCDKCELPLMEDPEDFTDMVLYLHAWKYYQIDSSSFNDKYGSFETRLPFWAVASQ</sequence>
<evidence type="ECO:0000313" key="4">
    <source>
        <dbReference type="EMBL" id="KAK5780488.1"/>
    </source>
</evidence>
<dbReference type="SUPFAM" id="SSF55120">
    <property type="entry name" value="Pseudouridine synthase"/>
    <property type="match status" value="1"/>
</dbReference>
<dbReference type="InterPro" id="IPR054413">
    <property type="entry name" value="LSO1/2"/>
</dbReference>
<evidence type="ECO:0000259" key="3">
    <source>
        <dbReference type="Pfam" id="PF22048"/>
    </source>
</evidence>
<name>A0AAN7WHN7_9SACH</name>
<reference evidence="5" key="1">
    <citation type="submission" date="2023-07" db="EMBL/GenBank/DDBJ databases">
        <title>A draft genome of Kazachstania heterogenica Y-27499.</title>
        <authorList>
            <person name="Donic C."/>
            <person name="Kralova J.S."/>
            <person name="Fidel L."/>
            <person name="Ben-Dor S."/>
            <person name="Jung S."/>
        </authorList>
    </citation>
    <scope>NUCLEOTIDE SEQUENCE [LARGE SCALE GENOMIC DNA]</scope>
    <source>
        <strain evidence="5">Y27499</strain>
    </source>
</reference>
<dbReference type="EMBL" id="JAWIZZ010000041">
    <property type="protein sequence ID" value="KAK5780488.1"/>
    <property type="molecule type" value="Genomic_DNA"/>
</dbReference>
<dbReference type="Pfam" id="PF00849">
    <property type="entry name" value="PseudoU_synth_2"/>
    <property type="match status" value="1"/>
</dbReference>
<feature type="domain" description="LSO1/LSO2" evidence="3">
    <location>
        <begin position="10"/>
        <end position="78"/>
    </location>
</feature>
<dbReference type="GO" id="GO:0003723">
    <property type="term" value="F:RNA binding"/>
    <property type="evidence" value="ECO:0007669"/>
    <property type="project" value="InterPro"/>
</dbReference>
<dbReference type="InterPro" id="IPR020103">
    <property type="entry name" value="PsdUridine_synth_cat_dom_sf"/>
</dbReference>
<dbReference type="GO" id="GO:0000455">
    <property type="term" value="P:enzyme-directed rRNA pseudouridine synthesis"/>
    <property type="evidence" value="ECO:0007669"/>
    <property type="project" value="TreeGrafter"/>
</dbReference>
<evidence type="ECO:0000313" key="5">
    <source>
        <dbReference type="Proteomes" id="UP001306508"/>
    </source>
</evidence>
<gene>
    <name evidence="4" type="ORF">RI543_002247</name>
</gene>
<dbReference type="Pfam" id="PF22048">
    <property type="entry name" value="LSO1_2-like"/>
    <property type="match status" value="1"/>
</dbReference>
<dbReference type="PANTHER" id="PTHR21600:SF42">
    <property type="entry name" value="TRNA PSEUDOURIDINE(31) SYNTHASE"/>
    <property type="match status" value="1"/>
</dbReference>
<dbReference type="InterPro" id="IPR050188">
    <property type="entry name" value="RluA_PseudoU_synthase"/>
</dbReference>
<feature type="compositionally biased region" description="Basic and acidic residues" evidence="1">
    <location>
        <begin position="18"/>
        <end position="46"/>
    </location>
</feature>
<feature type="domain" description="Pseudouridine synthase RsuA/RluA-like" evidence="2">
    <location>
        <begin position="197"/>
        <end position="393"/>
    </location>
</feature>
<evidence type="ECO:0008006" key="6">
    <source>
        <dbReference type="Google" id="ProtNLM"/>
    </source>
</evidence>
<dbReference type="InterPro" id="IPR006145">
    <property type="entry name" value="PsdUridine_synth_RsuA/RluA"/>
</dbReference>
<accession>A0AAN7WHN7</accession>
<proteinExistence type="predicted"/>
<dbReference type="Proteomes" id="UP001306508">
    <property type="component" value="Unassembled WGS sequence"/>
</dbReference>
<feature type="region of interest" description="Disordered" evidence="1">
    <location>
        <begin position="1"/>
        <end position="59"/>
    </location>
</feature>
<dbReference type="GO" id="GO:0009982">
    <property type="term" value="F:pseudouridine synthase activity"/>
    <property type="evidence" value="ECO:0007669"/>
    <property type="project" value="InterPro"/>
</dbReference>
<comment type="caution">
    <text evidence="4">The sequence shown here is derived from an EMBL/GenBank/DDBJ whole genome shotgun (WGS) entry which is preliminary data.</text>
</comment>
<evidence type="ECO:0000259" key="2">
    <source>
        <dbReference type="Pfam" id="PF00849"/>
    </source>
</evidence>